<dbReference type="PANTHER" id="PTHR11645:SF0">
    <property type="entry name" value="PYRROLINE-5-CARBOXYLATE REDUCTASE 3"/>
    <property type="match status" value="1"/>
</dbReference>
<dbReference type="Pfam" id="PF14748">
    <property type="entry name" value="P5CR_dimer"/>
    <property type="match status" value="1"/>
</dbReference>
<dbReference type="InterPro" id="IPR008927">
    <property type="entry name" value="6-PGluconate_DH-like_C_sf"/>
</dbReference>
<dbReference type="InterPro" id="IPR036291">
    <property type="entry name" value="NAD(P)-bd_dom_sf"/>
</dbReference>
<dbReference type="RefSeq" id="WP_202662447.1">
    <property type="nucleotide sequence ID" value="NZ_JAESVP010000011.1"/>
</dbReference>
<sequence length="256" mass="26359">MKLGILGATGWLGQAQGLRLIGQGWAASDLVVLNRSGKLGGYAGHPVIWAKDAADLCAQSDVLILSVRPQDFPLEGFDAGDKLVISFMTAWTLAKLSARWPKARIARAMPNGGAPLGQSFTPWVGDLGAEDAALVSRILSAMGAEAQVADEGQLDYLSALSGSGSAYPALMAQAMLADARSRGLPEAVALQAVEAVICGSADFLRGRMAEVGAVLDDYRSYKGITDAGITAAEPGLTQAITDALAAATAKAQAMGQ</sequence>
<dbReference type="SUPFAM" id="SSF48179">
    <property type="entry name" value="6-phosphogluconate dehydrogenase C-terminal domain-like"/>
    <property type="match status" value="1"/>
</dbReference>
<dbReference type="EMBL" id="JAESVP010000011">
    <property type="protein sequence ID" value="MBL4929884.1"/>
    <property type="molecule type" value="Genomic_DNA"/>
</dbReference>
<dbReference type="SUPFAM" id="SSF51735">
    <property type="entry name" value="NAD(P)-binding Rossmann-fold domains"/>
    <property type="match status" value="1"/>
</dbReference>
<dbReference type="Proteomes" id="UP000619033">
    <property type="component" value="Unassembled WGS sequence"/>
</dbReference>
<evidence type="ECO:0000256" key="1">
    <source>
        <dbReference type="ARBA" id="ARBA00023002"/>
    </source>
</evidence>
<keyword evidence="1" id="KW-0560">Oxidoreductase</keyword>
<keyword evidence="4" id="KW-1185">Reference proteome</keyword>
<feature type="domain" description="Pyrroline-5-carboxylate reductase dimerisation" evidence="2">
    <location>
        <begin position="151"/>
        <end position="254"/>
    </location>
</feature>
<proteinExistence type="predicted"/>
<protein>
    <submittedName>
        <fullName evidence="3">NADP oxidoreductase</fullName>
    </submittedName>
</protein>
<comment type="caution">
    <text evidence="3">The sequence shown here is derived from an EMBL/GenBank/DDBJ whole genome shotgun (WGS) entry which is preliminary data.</text>
</comment>
<dbReference type="GO" id="GO:0055129">
    <property type="term" value="P:L-proline biosynthetic process"/>
    <property type="evidence" value="ECO:0007669"/>
    <property type="project" value="TreeGrafter"/>
</dbReference>
<evidence type="ECO:0000313" key="3">
    <source>
        <dbReference type="EMBL" id="MBL4929884.1"/>
    </source>
</evidence>
<dbReference type="Gene3D" id="3.40.50.720">
    <property type="entry name" value="NAD(P)-binding Rossmann-like Domain"/>
    <property type="match status" value="1"/>
</dbReference>
<organism evidence="3 4">
    <name type="scientific">Fuscibacter oryzae</name>
    <dbReference type="NCBI Taxonomy" id="2803939"/>
    <lineage>
        <taxon>Bacteria</taxon>
        <taxon>Pseudomonadati</taxon>
        <taxon>Pseudomonadota</taxon>
        <taxon>Alphaproteobacteria</taxon>
        <taxon>Rhodobacterales</taxon>
        <taxon>Paracoccaceae</taxon>
        <taxon>Fuscibacter</taxon>
    </lineage>
</organism>
<dbReference type="AlphaFoldDB" id="A0A8J7MXT1"/>
<dbReference type="Gene3D" id="1.10.3730.10">
    <property type="entry name" value="ProC C-terminal domain-like"/>
    <property type="match status" value="1"/>
</dbReference>
<accession>A0A8J7MXT1</accession>
<name>A0A8J7MXT1_9RHOB</name>
<dbReference type="GO" id="GO:0004735">
    <property type="term" value="F:pyrroline-5-carboxylate reductase activity"/>
    <property type="evidence" value="ECO:0007669"/>
    <property type="project" value="TreeGrafter"/>
</dbReference>
<dbReference type="InterPro" id="IPR029036">
    <property type="entry name" value="P5CR_dimer"/>
</dbReference>
<evidence type="ECO:0000259" key="2">
    <source>
        <dbReference type="Pfam" id="PF14748"/>
    </source>
</evidence>
<dbReference type="PANTHER" id="PTHR11645">
    <property type="entry name" value="PYRROLINE-5-CARBOXYLATE REDUCTASE"/>
    <property type="match status" value="1"/>
</dbReference>
<reference evidence="3" key="1">
    <citation type="submission" date="2021-01" db="EMBL/GenBank/DDBJ databases">
        <title>Genome seq and assembly of Tabrizicola sp. KVB23.</title>
        <authorList>
            <person name="Chhetri G."/>
        </authorList>
    </citation>
    <scope>NUCLEOTIDE SEQUENCE</scope>
    <source>
        <strain evidence="3">KVB23</strain>
    </source>
</reference>
<evidence type="ECO:0000313" key="4">
    <source>
        <dbReference type="Proteomes" id="UP000619033"/>
    </source>
</evidence>
<gene>
    <name evidence="3" type="ORF">JI744_17410</name>
</gene>